<dbReference type="InterPro" id="IPR001077">
    <property type="entry name" value="COMT_C"/>
</dbReference>
<dbReference type="Pfam" id="PF00891">
    <property type="entry name" value="Methyltransf_2"/>
    <property type="match status" value="1"/>
</dbReference>
<dbReference type="SUPFAM" id="SSF46785">
    <property type="entry name" value="Winged helix' DNA-binding domain"/>
    <property type="match status" value="1"/>
</dbReference>
<dbReference type="PROSITE" id="PS51683">
    <property type="entry name" value="SAM_OMT_II"/>
    <property type="match status" value="1"/>
</dbReference>
<dbReference type="AlphaFoldDB" id="A0A803KSU3"/>
<dbReference type="PANTHER" id="PTHR11746">
    <property type="entry name" value="O-METHYLTRANSFERASE"/>
    <property type="match status" value="1"/>
</dbReference>
<organism evidence="5 6">
    <name type="scientific">Chenopodium quinoa</name>
    <name type="common">Quinoa</name>
    <dbReference type="NCBI Taxonomy" id="63459"/>
    <lineage>
        <taxon>Eukaryota</taxon>
        <taxon>Viridiplantae</taxon>
        <taxon>Streptophyta</taxon>
        <taxon>Embryophyta</taxon>
        <taxon>Tracheophyta</taxon>
        <taxon>Spermatophyta</taxon>
        <taxon>Magnoliopsida</taxon>
        <taxon>eudicotyledons</taxon>
        <taxon>Gunneridae</taxon>
        <taxon>Pentapetalae</taxon>
        <taxon>Caryophyllales</taxon>
        <taxon>Chenopodiaceae</taxon>
        <taxon>Chenopodioideae</taxon>
        <taxon>Atripliceae</taxon>
        <taxon>Chenopodium</taxon>
    </lineage>
</organism>
<dbReference type="InterPro" id="IPR036390">
    <property type="entry name" value="WH_DNA-bd_sf"/>
</dbReference>
<evidence type="ECO:0000256" key="3">
    <source>
        <dbReference type="ARBA" id="ARBA00022691"/>
    </source>
</evidence>
<keyword evidence="6" id="KW-1185">Reference proteome</keyword>
<dbReference type="Gramene" id="AUR62002101-RA">
    <property type="protein sequence ID" value="AUR62002101-RA:cds"/>
    <property type="gene ID" value="AUR62002101"/>
</dbReference>
<keyword evidence="1" id="KW-0489">Methyltransferase</keyword>
<sequence length="289" mass="31803">MLDRMLRLLASHSIINCTTRSLPDGVVERLYGLAPVCKFLIKDDSGVSLAPLASISKIIINSRYDSILEGGHAFERAYGVSHYVYNGQNPDMNEKFNNAMASHSTITVDKILKTYKGFEGLSSLVDVGGGNGATLTKILSKYPNVRGINFDLPHVINVAPPCTGVEHVGGDMSESTPKGDAVFMKWICHAWSDEQCIKFLKNCYEAIPDDGRVIVSEHVLPEEVETSYAAKFAFQFDGIMMAVPNGKERTEKEFQALAKAAGFKGFRVACSAYDTKLTKVMEFLKKNTE</sequence>
<reference evidence="5" key="1">
    <citation type="journal article" date="2017" name="Nature">
        <title>The genome of Chenopodium quinoa.</title>
        <authorList>
            <person name="Jarvis D.E."/>
            <person name="Ho Y.S."/>
            <person name="Lightfoot D.J."/>
            <person name="Schmoeckel S.M."/>
            <person name="Li B."/>
            <person name="Borm T.J.A."/>
            <person name="Ohyanagi H."/>
            <person name="Mineta K."/>
            <person name="Michell C.T."/>
            <person name="Saber N."/>
            <person name="Kharbatia N.M."/>
            <person name="Rupper R.R."/>
            <person name="Sharp A.R."/>
            <person name="Dally N."/>
            <person name="Boughton B.A."/>
            <person name="Woo Y.H."/>
            <person name="Gao G."/>
            <person name="Schijlen E.G.W.M."/>
            <person name="Guo X."/>
            <person name="Momin A.A."/>
            <person name="Negrao S."/>
            <person name="Al-Babili S."/>
            <person name="Gehring C."/>
            <person name="Roessner U."/>
            <person name="Jung C."/>
            <person name="Murphy K."/>
            <person name="Arold S.T."/>
            <person name="Gojobori T."/>
            <person name="van der Linden C.G."/>
            <person name="van Loo E.N."/>
            <person name="Jellen E.N."/>
            <person name="Maughan P.J."/>
            <person name="Tester M."/>
        </authorList>
    </citation>
    <scope>NUCLEOTIDE SEQUENCE [LARGE SCALE GENOMIC DNA]</scope>
    <source>
        <strain evidence="5">cv. PI 614886</strain>
    </source>
</reference>
<evidence type="ECO:0000256" key="2">
    <source>
        <dbReference type="ARBA" id="ARBA00022679"/>
    </source>
</evidence>
<dbReference type="OMA" id="FRDEECA"/>
<feature type="domain" description="O-methyltransferase C-terminal" evidence="4">
    <location>
        <begin position="65"/>
        <end position="264"/>
    </location>
</feature>
<proteinExistence type="predicted"/>
<dbReference type="Gene3D" id="3.40.50.150">
    <property type="entry name" value="Vaccinia Virus protein VP39"/>
    <property type="match status" value="1"/>
</dbReference>
<dbReference type="InterPro" id="IPR016461">
    <property type="entry name" value="COMT-like"/>
</dbReference>
<evidence type="ECO:0000259" key="4">
    <source>
        <dbReference type="Pfam" id="PF00891"/>
    </source>
</evidence>
<evidence type="ECO:0000256" key="1">
    <source>
        <dbReference type="ARBA" id="ARBA00022603"/>
    </source>
</evidence>
<reference evidence="5" key="2">
    <citation type="submission" date="2021-03" db="UniProtKB">
        <authorList>
            <consortium name="EnsemblPlants"/>
        </authorList>
    </citation>
    <scope>IDENTIFICATION</scope>
</reference>
<dbReference type="InterPro" id="IPR029063">
    <property type="entry name" value="SAM-dependent_MTases_sf"/>
</dbReference>
<dbReference type="SUPFAM" id="SSF53335">
    <property type="entry name" value="S-adenosyl-L-methionine-dependent methyltransferases"/>
    <property type="match status" value="1"/>
</dbReference>
<keyword evidence="2" id="KW-0808">Transferase</keyword>
<keyword evidence="3" id="KW-0949">S-adenosyl-L-methionine</keyword>
<dbReference type="GO" id="GO:0032259">
    <property type="term" value="P:methylation"/>
    <property type="evidence" value="ECO:0007669"/>
    <property type="project" value="UniProtKB-KW"/>
</dbReference>
<dbReference type="Gene3D" id="1.10.10.10">
    <property type="entry name" value="Winged helix-like DNA-binding domain superfamily/Winged helix DNA-binding domain"/>
    <property type="match status" value="1"/>
</dbReference>
<dbReference type="InterPro" id="IPR036388">
    <property type="entry name" value="WH-like_DNA-bd_sf"/>
</dbReference>
<accession>A0A803KSU3</accession>
<evidence type="ECO:0000313" key="6">
    <source>
        <dbReference type="Proteomes" id="UP000596660"/>
    </source>
</evidence>
<name>A0A803KSU3_CHEQI</name>
<dbReference type="GO" id="GO:0008171">
    <property type="term" value="F:O-methyltransferase activity"/>
    <property type="evidence" value="ECO:0007669"/>
    <property type="project" value="InterPro"/>
</dbReference>
<evidence type="ECO:0000313" key="5">
    <source>
        <dbReference type="EnsemblPlants" id="AUR62002101-RA:cds"/>
    </source>
</evidence>
<dbReference type="Proteomes" id="UP000596660">
    <property type="component" value="Unplaced"/>
</dbReference>
<dbReference type="EnsemblPlants" id="AUR62002101-RA">
    <property type="protein sequence ID" value="AUR62002101-RA:cds"/>
    <property type="gene ID" value="AUR62002101"/>
</dbReference>
<protein>
    <recommendedName>
        <fullName evidence="4">O-methyltransferase C-terminal domain-containing protein</fullName>
    </recommendedName>
</protein>